<keyword evidence="6" id="KW-0378">Hydrolase</keyword>
<gene>
    <name evidence="9" type="ORF">KDH_79410</name>
</gene>
<dbReference type="Pfam" id="PF06745">
    <property type="entry name" value="ATPase"/>
    <property type="match status" value="2"/>
</dbReference>
<dbReference type="SUPFAM" id="SSF52540">
    <property type="entry name" value="P-loop containing nucleoside triphosphate hydrolases"/>
    <property type="match status" value="2"/>
</dbReference>
<dbReference type="EMBL" id="BSRI01000002">
    <property type="protein sequence ID" value="GLV61124.1"/>
    <property type="molecule type" value="Genomic_DNA"/>
</dbReference>
<protein>
    <recommendedName>
        <fullName evidence="1">non-specific serine/threonine protein kinase</fullName>
        <ecNumber evidence="1">2.7.11.1</ecNumber>
    </recommendedName>
</protein>
<organism evidence="9 10">
    <name type="scientific">Dictyobacter halimunensis</name>
    <dbReference type="NCBI Taxonomy" id="3026934"/>
    <lineage>
        <taxon>Bacteria</taxon>
        <taxon>Bacillati</taxon>
        <taxon>Chloroflexota</taxon>
        <taxon>Ktedonobacteria</taxon>
        <taxon>Ktedonobacterales</taxon>
        <taxon>Dictyobacteraceae</taxon>
        <taxon>Dictyobacter</taxon>
    </lineage>
</organism>
<comment type="caution">
    <text evidence="9">The sequence shown here is derived from an EMBL/GenBank/DDBJ whole genome shotgun (WGS) entry which is preliminary data.</text>
</comment>
<sequence length="514" mass="56310">MTESLEQPFGLRQFPTGIAGLDRVLSGGLFIGGNYMVMGPPGAGKTILGNQLCFHHIASGGRALYLSLLAETSSRLLATLERFTFYTPDALGDTITYFSGSSALEKGGLEELLQLIRTETRRLRATLLVLDGTTVLEGVSSQQDWIRFLYGLYVSAEITECTTILLMQTPQSTDLSREQTIMEGLIELAMPAYGMRAARELRVRKFRGSGFLEGRHSYAITEAGIVVHPRTEELLAAAQIASPGVAATAEQESKKRIGPARLDDMMRGGLPADSITLLLGASGTGKTLLGSHFLLANATQREPALYFGFSERPSRLERKLARFGLDITHARAEGHLEVLWQSPLQPHLDVSAERLLEAIRRGNIRQLFIDGLGGWQRAIGSAERLDLFLTALFSELQALNVTTMCSVELPALFSPTLELPMTVSGIADLADNLIFLRYVELESQLYRLLSILKMRESDYDPAIREFRITNHGIDVAPTFASAQAILTGVAVPLSREEQSKPFPAKAEDAEGRQP</sequence>
<evidence type="ECO:0000256" key="3">
    <source>
        <dbReference type="ARBA" id="ARBA00022679"/>
    </source>
</evidence>
<dbReference type="InterPro" id="IPR010624">
    <property type="entry name" value="KaiC_dom"/>
</dbReference>
<feature type="domain" description="KaiC" evidence="8">
    <location>
        <begin position="253"/>
        <end position="489"/>
    </location>
</feature>
<evidence type="ECO:0000259" key="8">
    <source>
        <dbReference type="PROSITE" id="PS51146"/>
    </source>
</evidence>
<dbReference type="Gene3D" id="3.40.50.300">
    <property type="entry name" value="P-loop containing nucleotide triphosphate hydrolases"/>
    <property type="match status" value="2"/>
</dbReference>
<keyword evidence="10" id="KW-1185">Reference proteome</keyword>
<dbReference type="InterPro" id="IPR051347">
    <property type="entry name" value="Circadian_clock_KaiC-rel"/>
</dbReference>
<dbReference type="SMART" id="SM00382">
    <property type="entry name" value="AAA"/>
    <property type="match status" value="2"/>
</dbReference>
<dbReference type="InterPro" id="IPR014774">
    <property type="entry name" value="KaiC-like_dom"/>
</dbReference>
<keyword evidence="5" id="KW-0418">Kinase</keyword>
<dbReference type="EC" id="2.7.11.1" evidence="1"/>
<dbReference type="Proteomes" id="UP001344906">
    <property type="component" value="Unassembled WGS sequence"/>
</dbReference>
<name>A0ABQ6G754_9CHLR</name>
<dbReference type="PANTHER" id="PTHR42926:SF1">
    <property type="entry name" value="CIRCADIAN CLOCK OSCILLATOR PROTEIN KAIC 1"/>
    <property type="match status" value="1"/>
</dbReference>
<evidence type="ECO:0000256" key="6">
    <source>
        <dbReference type="ARBA" id="ARBA00022801"/>
    </source>
</evidence>
<dbReference type="PANTHER" id="PTHR42926">
    <property type="match status" value="1"/>
</dbReference>
<dbReference type="InterPro" id="IPR027417">
    <property type="entry name" value="P-loop_NTPase"/>
</dbReference>
<evidence type="ECO:0000256" key="4">
    <source>
        <dbReference type="ARBA" id="ARBA00022737"/>
    </source>
</evidence>
<feature type="region of interest" description="Disordered" evidence="7">
    <location>
        <begin position="495"/>
        <end position="514"/>
    </location>
</feature>
<proteinExistence type="predicted"/>
<accession>A0ABQ6G754</accession>
<reference evidence="9 10" key="1">
    <citation type="submission" date="2023-02" db="EMBL/GenBank/DDBJ databases">
        <title>Dictyobacter halimunensis sp. nov., a new member of the class Ktedonobacteria from forest soil in a geothermal area.</title>
        <authorList>
            <person name="Rachmania M.K."/>
            <person name="Ningsih F."/>
            <person name="Sakai Y."/>
            <person name="Yabe S."/>
            <person name="Yokota A."/>
            <person name="Sjamsuridzal W."/>
        </authorList>
    </citation>
    <scope>NUCLEOTIDE SEQUENCE [LARGE SCALE GENOMIC DNA]</scope>
    <source>
        <strain evidence="9 10">S3.2.2.5</strain>
    </source>
</reference>
<dbReference type="InterPro" id="IPR030665">
    <property type="entry name" value="KaiC"/>
</dbReference>
<dbReference type="RefSeq" id="WP_338258432.1">
    <property type="nucleotide sequence ID" value="NZ_BSRI01000002.1"/>
</dbReference>
<evidence type="ECO:0000313" key="10">
    <source>
        <dbReference type="Proteomes" id="UP001344906"/>
    </source>
</evidence>
<dbReference type="PROSITE" id="PS51146">
    <property type="entry name" value="KAIC"/>
    <property type="match status" value="2"/>
</dbReference>
<evidence type="ECO:0000256" key="1">
    <source>
        <dbReference type="ARBA" id="ARBA00012513"/>
    </source>
</evidence>
<evidence type="ECO:0000256" key="5">
    <source>
        <dbReference type="ARBA" id="ARBA00022777"/>
    </source>
</evidence>
<evidence type="ECO:0000256" key="2">
    <source>
        <dbReference type="ARBA" id="ARBA00022553"/>
    </source>
</evidence>
<dbReference type="PIRSF" id="PIRSF039117">
    <property type="entry name" value="KaiC"/>
    <property type="match status" value="1"/>
</dbReference>
<keyword evidence="4" id="KW-0677">Repeat</keyword>
<evidence type="ECO:0000256" key="7">
    <source>
        <dbReference type="SAM" id="MobiDB-lite"/>
    </source>
</evidence>
<feature type="domain" description="KaiC" evidence="8">
    <location>
        <begin position="12"/>
        <end position="241"/>
    </location>
</feature>
<dbReference type="InterPro" id="IPR003593">
    <property type="entry name" value="AAA+_ATPase"/>
</dbReference>
<keyword evidence="2" id="KW-0597">Phosphoprotein</keyword>
<keyword evidence="3" id="KW-0808">Transferase</keyword>
<evidence type="ECO:0000313" key="9">
    <source>
        <dbReference type="EMBL" id="GLV61124.1"/>
    </source>
</evidence>